<name>A0ABP8YYA1_9ACTN</name>
<evidence type="ECO:0000313" key="3">
    <source>
        <dbReference type="EMBL" id="GAA4743110.1"/>
    </source>
</evidence>
<dbReference type="Pfam" id="PF01968">
    <property type="entry name" value="Hydantoinase_A"/>
    <property type="match status" value="1"/>
</dbReference>
<evidence type="ECO:0000313" key="4">
    <source>
        <dbReference type="Proteomes" id="UP001499882"/>
    </source>
</evidence>
<gene>
    <name evidence="3" type="ORF">GCM10023350_29770</name>
</gene>
<evidence type="ECO:0000259" key="2">
    <source>
        <dbReference type="Pfam" id="PF05378"/>
    </source>
</evidence>
<dbReference type="InterPro" id="IPR045079">
    <property type="entry name" value="Oxoprolinase-like"/>
</dbReference>
<dbReference type="InterPro" id="IPR043129">
    <property type="entry name" value="ATPase_NBD"/>
</dbReference>
<protein>
    <submittedName>
        <fullName evidence="3">Hydantoinase/oxoprolinase family protein</fullName>
    </submittedName>
</protein>
<evidence type="ECO:0000259" key="1">
    <source>
        <dbReference type="Pfam" id="PF01968"/>
    </source>
</evidence>
<accession>A0ABP8YYA1</accession>
<dbReference type="RefSeq" id="WP_345527607.1">
    <property type="nucleotide sequence ID" value="NZ_BAABKN010000019.1"/>
</dbReference>
<organism evidence="3 4">
    <name type="scientific">Nocardioides endophyticus</name>
    <dbReference type="NCBI Taxonomy" id="1353775"/>
    <lineage>
        <taxon>Bacteria</taxon>
        <taxon>Bacillati</taxon>
        <taxon>Actinomycetota</taxon>
        <taxon>Actinomycetes</taxon>
        <taxon>Propionibacteriales</taxon>
        <taxon>Nocardioidaceae</taxon>
        <taxon>Nocardioides</taxon>
    </lineage>
</organism>
<dbReference type="Pfam" id="PF05378">
    <property type="entry name" value="Hydant_A_N"/>
    <property type="match status" value="1"/>
</dbReference>
<feature type="domain" description="Hydantoinase/oxoprolinase N-terminal" evidence="2">
    <location>
        <begin position="10"/>
        <end position="186"/>
    </location>
</feature>
<dbReference type="SUPFAM" id="SSF53067">
    <property type="entry name" value="Actin-like ATPase domain"/>
    <property type="match status" value="1"/>
</dbReference>
<keyword evidence="4" id="KW-1185">Reference proteome</keyword>
<proteinExistence type="predicted"/>
<dbReference type="PANTHER" id="PTHR11365">
    <property type="entry name" value="5-OXOPROLINASE RELATED"/>
    <property type="match status" value="1"/>
</dbReference>
<dbReference type="Proteomes" id="UP001499882">
    <property type="component" value="Unassembled WGS sequence"/>
</dbReference>
<dbReference type="InterPro" id="IPR008040">
    <property type="entry name" value="Hydant_A_N"/>
</dbReference>
<dbReference type="EMBL" id="BAABKN010000019">
    <property type="protein sequence ID" value="GAA4743110.1"/>
    <property type="molecule type" value="Genomic_DNA"/>
</dbReference>
<feature type="domain" description="Hydantoinase A/oxoprolinase" evidence="1">
    <location>
        <begin position="208"/>
        <end position="495"/>
    </location>
</feature>
<reference evidence="4" key="1">
    <citation type="journal article" date="2019" name="Int. J. Syst. Evol. Microbiol.">
        <title>The Global Catalogue of Microorganisms (GCM) 10K type strain sequencing project: providing services to taxonomists for standard genome sequencing and annotation.</title>
        <authorList>
            <consortium name="The Broad Institute Genomics Platform"/>
            <consortium name="The Broad Institute Genome Sequencing Center for Infectious Disease"/>
            <person name="Wu L."/>
            <person name="Ma J."/>
        </authorList>
    </citation>
    <scope>NUCLEOTIDE SEQUENCE [LARGE SCALE GENOMIC DNA]</scope>
    <source>
        <strain evidence="4">JCM 18532</strain>
    </source>
</reference>
<comment type="caution">
    <text evidence="3">The sequence shown here is derived from an EMBL/GenBank/DDBJ whole genome shotgun (WGS) entry which is preliminary data.</text>
</comment>
<dbReference type="InterPro" id="IPR002821">
    <property type="entry name" value="Hydantoinase_A"/>
</dbReference>
<sequence length="689" mass="72441">MSQRRNAGNRVGIDVGGTFTDAVMLDPDNGLSVTKVPTTPPQFARGVLAALSAIAERTQVPVEAIQYLSHGSTVATNAIVTDQLARTGLLTTKGFRDVLEIGTQQRATLYDLGESRKPPVSPRELRLEVDERVGPDGDVVRPLMVEDVAQAAQRFRDEGVEAVAIAFLFSFANAAHERQARDLLLELLPGVPVSISSEVSPEFREYQRTSTTVLNASLLPLVGGYLEEVVEGVEQREVPATLLMMRSNGGLAPASDAAKLPVSLVASGPAAGVMGVATVARHVGVKNLLTFDMGGTTADVALVLDGQPQLNFRGDAGGHPINLPQMDILSVGAGGGSIASVDGFGALRVGPESAGADPGPAGYGKGGDRPTITDAHLVLGLLPTGRVLGDSVRLDVAAASAAIEEHVARPLGIGVYEAAEGIMRVANAKMATALRVASVSRGHDPRELTLVAFGGAGPMHAAALADELDMTTVLIPPAPGAACALGLLLSDVQYDITQPWTKRDRSLRADLVGPGLETVKKEGERRLQEAGFADEASRVELSVDIRYLGQAYELSIPVTEGVDDDAMLAVTERFHSVHKDTYGHDLRHLDLEVVNLRGRAIGPVANSVSQLARVASAAPTAEMGTRDIGGVGQRLPHRILSRAAIASDKPESGPLVLQEDDTTIHVPPGWTASRGEFETVILTKEEVAR</sequence>
<dbReference type="PANTHER" id="PTHR11365:SF23">
    <property type="entry name" value="HYPOTHETICAL 5-OXOPROLINASE (EUROFUNG)-RELATED"/>
    <property type="match status" value="1"/>
</dbReference>